<dbReference type="Gene3D" id="3.30.160.60">
    <property type="entry name" value="Classic Zinc Finger"/>
    <property type="match status" value="1"/>
</dbReference>
<feature type="region of interest" description="Disordered" evidence="8">
    <location>
        <begin position="98"/>
        <end position="133"/>
    </location>
</feature>
<dbReference type="InterPro" id="IPR013087">
    <property type="entry name" value="Znf_C2H2_type"/>
</dbReference>
<dbReference type="SMART" id="SM00355">
    <property type="entry name" value="ZnF_C2H2"/>
    <property type="match status" value="4"/>
</dbReference>
<evidence type="ECO:0000256" key="7">
    <source>
        <dbReference type="PROSITE-ProRule" id="PRU00042"/>
    </source>
</evidence>
<evidence type="ECO:0000256" key="3">
    <source>
        <dbReference type="ARBA" id="ARBA00022737"/>
    </source>
</evidence>
<gene>
    <name evidence="10" type="ORF">JZ751_007421</name>
</gene>
<dbReference type="InterPro" id="IPR050888">
    <property type="entry name" value="ZnF_C2H2-type_TF"/>
</dbReference>
<evidence type="ECO:0000256" key="5">
    <source>
        <dbReference type="ARBA" id="ARBA00022833"/>
    </source>
</evidence>
<evidence type="ECO:0000256" key="6">
    <source>
        <dbReference type="ARBA" id="ARBA00023242"/>
    </source>
</evidence>
<feature type="region of interest" description="Disordered" evidence="8">
    <location>
        <begin position="324"/>
        <end position="462"/>
    </location>
</feature>
<name>A0A8T2N5B6_9TELE</name>
<feature type="compositionally biased region" description="Polar residues" evidence="8">
    <location>
        <begin position="166"/>
        <end position="177"/>
    </location>
</feature>
<feature type="compositionally biased region" description="Low complexity" evidence="8">
    <location>
        <begin position="368"/>
        <end position="380"/>
    </location>
</feature>
<feature type="compositionally biased region" description="Low complexity" evidence="8">
    <location>
        <begin position="98"/>
        <end position="108"/>
    </location>
</feature>
<evidence type="ECO:0000313" key="11">
    <source>
        <dbReference type="Proteomes" id="UP000824540"/>
    </source>
</evidence>
<feature type="compositionally biased region" description="Polar residues" evidence="8">
    <location>
        <begin position="331"/>
        <end position="341"/>
    </location>
</feature>
<keyword evidence="11" id="KW-1185">Reference proteome</keyword>
<evidence type="ECO:0000256" key="8">
    <source>
        <dbReference type="SAM" id="MobiDB-lite"/>
    </source>
</evidence>
<keyword evidence="3" id="KW-0677">Repeat</keyword>
<keyword evidence="6" id="KW-0539">Nucleus</keyword>
<feature type="compositionally biased region" description="Polar residues" evidence="8">
    <location>
        <begin position="109"/>
        <end position="130"/>
    </location>
</feature>
<dbReference type="OrthoDB" id="8113227at2759"/>
<keyword evidence="5" id="KW-0862">Zinc</keyword>
<protein>
    <recommendedName>
        <fullName evidence="9">C2H2-type domain-containing protein</fullName>
    </recommendedName>
</protein>
<dbReference type="PANTHER" id="PTHR24406">
    <property type="entry name" value="TRANSCRIPTIONAL REPRESSOR CTCFL-RELATED"/>
    <property type="match status" value="1"/>
</dbReference>
<dbReference type="SUPFAM" id="SSF57667">
    <property type="entry name" value="beta-beta-alpha zinc fingers"/>
    <property type="match status" value="1"/>
</dbReference>
<comment type="caution">
    <text evidence="10">The sequence shown here is derived from an EMBL/GenBank/DDBJ whole genome shotgun (WGS) entry which is preliminary data.</text>
</comment>
<feature type="region of interest" description="Disordered" evidence="8">
    <location>
        <begin position="151"/>
        <end position="190"/>
    </location>
</feature>
<dbReference type="Pfam" id="PF00096">
    <property type="entry name" value="zf-C2H2"/>
    <property type="match status" value="1"/>
</dbReference>
<dbReference type="AlphaFoldDB" id="A0A8T2N5B6"/>
<evidence type="ECO:0000256" key="1">
    <source>
        <dbReference type="ARBA" id="ARBA00004123"/>
    </source>
</evidence>
<dbReference type="InterPro" id="IPR036236">
    <property type="entry name" value="Znf_C2H2_sf"/>
</dbReference>
<reference evidence="10" key="1">
    <citation type="thesis" date="2021" institute="BYU ScholarsArchive" country="Provo, UT, USA">
        <title>Applications of and Algorithms for Genome Assembly and Genomic Analyses with an Emphasis on Marine Teleosts.</title>
        <authorList>
            <person name="Pickett B.D."/>
        </authorList>
    </citation>
    <scope>NUCLEOTIDE SEQUENCE</scope>
    <source>
        <strain evidence="10">HI-2016</strain>
    </source>
</reference>
<accession>A0A8T2N5B6</accession>
<keyword evidence="2" id="KW-0479">Metal-binding</keyword>
<evidence type="ECO:0000259" key="9">
    <source>
        <dbReference type="PROSITE" id="PS50157"/>
    </source>
</evidence>
<dbReference type="PROSITE" id="PS00028">
    <property type="entry name" value="ZINC_FINGER_C2H2_1"/>
    <property type="match status" value="2"/>
</dbReference>
<feature type="domain" description="C2H2-type" evidence="9">
    <location>
        <begin position="412"/>
        <end position="440"/>
    </location>
</feature>
<evidence type="ECO:0000256" key="2">
    <source>
        <dbReference type="ARBA" id="ARBA00022723"/>
    </source>
</evidence>
<dbReference type="Proteomes" id="UP000824540">
    <property type="component" value="Unassembled WGS sequence"/>
</dbReference>
<keyword evidence="4 7" id="KW-0863">Zinc-finger</keyword>
<dbReference type="GO" id="GO:0005634">
    <property type="term" value="C:nucleus"/>
    <property type="evidence" value="ECO:0007669"/>
    <property type="project" value="UniProtKB-SubCell"/>
</dbReference>
<comment type="subcellular location">
    <subcellularLocation>
        <location evidence="1">Nucleus</location>
    </subcellularLocation>
</comment>
<evidence type="ECO:0000313" key="10">
    <source>
        <dbReference type="EMBL" id="KAG9334600.1"/>
    </source>
</evidence>
<dbReference type="EMBL" id="JAFBMS010000144">
    <property type="protein sequence ID" value="KAG9334600.1"/>
    <property type="molecule type" value="Genomic_DNA"/>
</dbReference>
<feature type="domain" description="C2H2-type" evidence="9">
    <location>
        <begin position="197"/>
        <end position="222"/>
    </location>
</feature>
<dbReference type="PROSITE" id="PS50157">
    <property type="entry name" value="ZINC_FINGER_C2H2_2"/>
    <property type="match status" value="3"/>
</dbReference>
<feature type="domain" description="C2H2-type" evidence="9">
    <location>
        <begin position="257"/>
        <end position="284"/>
    </location>
</feature>
<proteinExistence type="predicted"/>
<feature type="region of interest" description="Disordered" evidence="8">
    <location>
        <begin position="40"/>
        <end position="67"/>
    </location>
</feature>
<organism evidence="10 11">
    <name type="scientific">Albula glossodonta</name>
    <name type="common">roundjaw bonefish</name>
    <dbReference type="NCBI Taxonomy" id="121402"/>
    <lineage>
        <taxon>Eukaryota</taxon>
        <taxon>Metazoa</taxon>
        <taxon>Chordata</taxon>
        <taxon>Craniata</taxon>
        <taxon>Vertebrata</taxon>
        <taxon>Euteleostomi</taxon>
        <taxon>Actinopterygii</taxon>
        <taxon>Neopterygii</taxon>
        <taxon>Teleostei</taxon>
        <taxon>Albuliformes</taxon>
        <taxon>Albulidae</taxon>
        <taxon>Albula</taxon>
    </lineage>
</organism>
<sequence>MHQFIGDLMTSTSAQPVKDAAQQDALRTAWETAGHEALGLKIPPAAPPAQNRQPHNKVPAGYSLQPLTEPVDRTGEVVTSAQQLQHRTCTCPACPFSSSFSSSSSPSFQTLRSSRDTPSLQTNPAQSKESTAGPVSLGLCLGLGLNLEDEARDSSDPCNPELHPHPQQQQNQDRAVSTQNPNPNVPHPHPPPQLPTFPCLCCHRGFQTCTQLLRHQQGTDAHFAPHYHHHHHHHHCALMSCLPCPQLPHPAQNPPPFPCLSCQRTFQTCAQLLRHQQGHIQPDGPAQHPCMHCPASFPRPSQLLQHQRLLSSAVADAIAGPASASAGMVDSSPSPAASLSIDTPDSPLGDPDPDLDTGRPGSAIGTVSSSLSSPGSSTFSLDGLSSRGGKTEVPPQGRPPGAGKDRKGLLPYACEDCGQRFRDAPSRNKHQELEHYPDPEDQEEGLDLDKDGGLEEAVEGMM</sequence>
<evidence type="ECO:0000256" key="4">
    <source>
        <dbReference type="ARBA" id="ARBA00022771"/>
    </source>
</evidence>
<feature type="compositionally biased region" description="Basic and acidic residues" evidence="8">
    <location>
        <begin position="417"/>
        <end position="438"/>
    </location>
</feature>
<dbReference type="GO" id="GO:0008270">
    <property type="term" value="F:zinc ion binding"/>
    <property type="evidence" value="ECO:0007669"/>
    <property type="project" value="UniProtKB-KW"/>
</dbReference>